<dbReference type="Pfam" id="PF00668">
    <property type="entry name" value="Condensation"/>
    <property type="match status" value="1"/>
</dbReference>
<dbReference type="PANTHER" id="PTHR45527:SF3">
    <property type="entry name" value="SIDEROPHORE SYNTHETASE (EUROFUNG)"/>
    <property type="match status" value="1"/>
</dbReference>
<evidence type="ECO:0000313" key="5">
    <source>
        <dbReference type="Proteomes" id="UP001338125"/>
    </source>
</evidence>
<dbReference type="Proteomes" id="UP001338125">
    <property type="component" value="Unassembled WGS sequence"/>
</dbReference>
<reference evidence="4 5" key="1">
    <citation type="submission" date="2024-01" db="EMBL/GenBank/DDBJ databases">
        <title>Complete genome of Cladobotryum mycophilum ATHUM6906.</title>
        <authorList>
            <person name="Christinaki A.C."/>
            <person name="Myridakis A.I."/>
            <person name="Kouvelis V.N."/>
        </authorList>
    </citation>
    <scope>NUCLEOTIDE SEQUENCE [LARGE SCALE GENOMIC DNA]</scope>
    <source>
        <strain evidence="4 5">ATHUM6906</strain>
    </source>
</reference>
<name>A0ABR0SI34_9HYPO</name>
<dbReference type="InterPro" id="IPR009081">
    <property type="entry name" value="PP-bd_ACP"/>
</dbReference>
<accession>A0ABR0SI34</accession>
<keyword evidence="1" id="KW-0436">Ligase</keyword>
<evidence type="ECO:0000259" key="3">
    <source>
        <dbReference type="PROSITE" id="PS50075"/>
    </source>
</evidence>
<organism evidence="4 5">
    <name type="scientific">Cladobotryum mycophilum</name>
    <dbReference type="NCBI Taxonomy" id="491253"/>
    <lineage>
        <taxon>Eukaryota</taxon>
        <taxon>Fungi</taxon>
        <taxon>Dikarya</taxon>
        <taxon>Ascomycota</taxon>
        <taxon>Pezizomycotina</taxon>
        <taxon>Sordariomycetes</taxon>
        <taxon>Hypocreomycetidae</taxon>
        <taxon>Hypocreales</taxon>
        <taxon>Hypocreaceae</taxon>
        <taxon>Cladobotryum</taxon>
    </lineage>
</organism>
<dbReference type="SUPFAM" id="SSF52777">
    <property type="entry name" value="CoA-dependent acyltransferases"/>
    <property type="match status" value="2"/>
</dbReference>
<dbReference type="SUPFAM" id="SSF47336">
    <property type="entry name" value="ACP-like"/>
    <property type="match status" value="1"/>
</dbReference>
<proteinExistence type="inferred from homology"/>
<dbReference type="PANTHER" id="PTHR45527">
    <property type="entry name" value="NONRIBOSOMAL PEPTIDE SYNTHETASE"/>
    <property type="match status" value="1"/>
</dbReference>
<dbReference type="EMBL" id="JAVFKD010000012">
    <property type="protein sequence ID" value="KAK5991823.1"/>
    <property type="molecule type" value="Genomic_DNA"/>
</dbReference>
<dbReference type="InterPro" id="IPR023213">
    <property type="entry name" value="CAT-like_dom_sf"/>
</dbReference>
<evidence type="ECO:0000256" key="2">
    <source>
        <dbReference type="ARBA" id="ARBA00029454"/>
    </source>
</evidence>
<comment type="caution">
    <text evidence="4">The sequence shown here is derived from an EMBL/GenBank/DDBJ whole genome shotgun (WGS) entry which is preliminary data.</text>
</comment>
<dbReference type="Pfam" id="PF00550">
    <property type="entry name" value="PP-binding"/>
    <property type="match status" value="1"/>
</dbReference>
<dbReference type="InterPro" id="IPR036736">
    <property type="entry name" value="ACP-like_sf"/>
</dbReference>
<dbReference type="Gene3D" id="3.30.559.10">
    <property type="entry name" value="Chloramphenicol acetyltransferase-like domain"/>
    <property type="match status" value="1"/>
</dbReference>
<gene>
    <name evidence="4" type="ORF">PT974_05209</name>
</gene>
<comment type="similarity">
    <text evidence="2">Belongs to the NRP synthetase family.</text>
</comment>
<dbReference type="CDD" id="cd19545">
    <property type="entry name" value="FUM14_C_NRPS-like"/>
    <property type="match status" value="1"/>
</dbReference>
<evidence type="ECO:0000313" key="4">
    <source>
        <dbReference type="EMBL" id="KAK5991823.1"/>
    </source>
</evidence>
<feature type="domain" description="Carrier" evidence="3">
    <location>
        <begin position="500"/>
        <end position="576"/>
    </location>
</feature>
<dbReference type="InterPro" id="IPR001242">
    <property type="entry name" value="Condensation_dom"/>
</dbReference>
<dbReference type="Gene3D" id="3.30.559.30">
    <property type="entry name" value="Nonribosomal peptide synthetase, condensation domain"/>
    <property type="match status" value="1"/>
</dbReference>
<dbReference type="Gene3D" id="1.10.1200.10">
    <property type="entry name" value="ACP-like"/>
    <property type="match status" value="1"/>
</dbReference>
<sequence length="597" mass="66562">MALVMRISNQKSTHIQYQPFSIIQSTDREQNEHVKQEAMNQLHLERDAIGDIYPCTALQEDMMFLSLANPGTYICHQLYSISPEVTDEKLQLAWRQTTKANSIRRTRIFQAGSRLYQAVLKADHVVWDKSDDMDDYALTNLQRQVDMGGQLVRVVIVKAKSDQTRIWIVSLHHSVADGFTIQQLLGQTAAAYKGQTLSPRHFSPFLKYVVDNDNDGTKEYWRSEFAGLDLHAAAFPALSLANYTPKVEASLTYPILHPSDKRTRHTLTSVICLAMANVLARVTESTDVVIGVTTSRRSASLPGIDAITGPTVASYPMRIRLHPSQKVDSALADIQAKSIRVLPFEHYGLQNIQKVSSEAARACQFQTYVNIWPVSESEAPWPFTLFQDGYSGHAAFGGYALQMDCVVKPQNKGVTIIANYDPQTISHEQLSTLFSNIEQVLRQIWSDNSISVGQLHVEDSKTGIKERLFASLGRGNDPVSYDSEVTAEAENQYDDGNESLPLTEAAIILRDAIASVLNISVDSLKMQDNFFRIGGDSIAAMQVSARCRLQGLLLTVADIFQKKIIAKIAENMVLTPKNQPPLQNEERINTLFALSPM</sequence>
<protein>
    <submittedName>
        <fullName evidence="4">Nonribosomal peptide synthetase 6-like protein</fullName>
    </submittedName>
</protein>
<evidence type="ECO:0000256" key="1">
    <source>
        <dbReference type="ARBA" id="ARBA00022598"/>
    </source>
</evidence>
<dbReference type="PROSITE" id="PS50075">
    <property type="entry name" value="CARRIER"/>
    <property type="match status" value="1"/>
</dbReference>
<keyword evidence="5" id="KW-1185">Reference proteome</keyword>